<gene>
    <name evidence="3" type="ORF">Lepil_2734</name>
</gene>
<dbReference type="InterPro" id="IPR050266">
    <property type="entry name" value="AB_hydrolase_sf"/>
</dbReference>
<organism evidence="3 4">
    <name type="scientific">Leptonema illini DSM 21528</name>
    <dbReference type="NCBI Taxonomy" id="929563"/>
    <lineage>
        <taxon>Bacteria</taxon>
        <taxon>Pseudomonadati</taxon>
        <taxon>Spirochaetota</taxon>
        <taxon>Spirochaetia</taxon>
        <taxon>Leptospirales</taxon>
        <taxon>Leptospiraceae</taxon>
        <taxon>Leptonema</taxon>
    </lineage>
</organism>
<feature type="domain" description="Serine aminopeptidase S33" evidence="2">
    <location>
        <begin position="75"/>
        <end position="184"/>
    </location>
</feature>
<evidence type="ECO:0000259" key="2">
    <source>
        <dbReference type="Pfam" id="PF12146"/>
    </source>
</evidence>
<dbReference type="GO" id="GO:0016020">
    <property type="term" value="C:membrane"/>
    <property type="evidence" value="ECO:0007669"/>
    <property type="project" value="TreeGrafter"/>
</dbReference>
<keyword evidence="4" id="KW-1185">Reference proteome</keyword>
<evidence type="ECO:0000256" key="1">
    <source>
        <dbReference type="ARBA" id="ARBA00022801"/>
    </source>
</evidence>
<dbReference type="Gene3D" id="3.40.50.1820">
    <property type="entry name" value="alpha/beta hydrolase"/>
    <property type="match status" value="1"/>
</dbReference>
<dbReference type="InterPro" id="IPR022742">
    <property type="entry name" value="Hydrolase_4"/>
</dbReference>
<dbReference type="PANTHER" id="PTHR43798">
    <property type="entry name" value="MONOACYLGLYCEROL LIPASE"/>
    <property type="match status" value="1"/>
</dbReference>
<dbReference type="InterPro" id="IPR029058">
    <property type="entry name" value="AB_hydrolase_fold"/>
</dbReference>
<accession>H2CBN0</accession>
<dbReference type="EMBL" id="JH597773">
    <property type="protein sequence ID" value="EHQ07405.1"/>
    <property type="molecule type" value="Genomic_DNA"/>
</dbReference>
<sequence>MSRELRNRILLLSLVVGAGALALAVLLPPGYRSKKRTLPATFDEYLKEKLRISHEKGARPGNEERLIRYADKTEFAILYIHGYGASRAEGELVVDQLAEKFKANTYYVRLPGHGTNPEDHAQATFSDYINEVEDAYQMTRLLGDRVIIVGTSMGGLLATYLGSRHPEIDGLILTSPFYDFEDWLGRLANEPGAMYLLETVNGSAFRKTEKRPDDPNDKRIEGYQDFWYTKQYLKAIKSLENLREYAANSGTYERLTMPVLLLYYYKDEQHKDQTASVPAMLDAFHQFGMLDKPNPLNRAVAIERGNHVLLSRWVDADYDRSLQEMVLFVNAVKSRNVKK</sequence>
<dbReference type="STRING" id="183.GCA_002009735_01956"/>
<dbReference type="SUPFAM" id="SSF53474">
    <property type="entry name" value="alpha/beta-Hydrolases"/>
    <property type="match status" value="1"/>
</dbReference>
<dbReference type="HOGENOM" id="CLU_070536_0_0_12"/>
<reference evidence="3 4" key="1">
    <citation type="submission" date="2011-10" db="EMBL/GenBank/DDBJ databases">
        <title>The Improved High-Quality Draft genome of Leptonema illini DSM 21528.</title>
        <authorList>
            <consortium name="US DOE Joint Genome Institute (JGI-PGF)"/>
            <person name="Lucas S."/>
            <person name="Copeland A."/>
            <person name="Lapidus A."/>
            <person name="Glavina del Rio T."/>
            <person name="Dalin E."/>
            <person name="Tice H."/>
            <person name="Bruce D."/>
            <person name="Goodwin L."/>
            <person name="Pitluck S."/>
            <person name="Peters L."/>
            <person name="Mikhailova N."/>
            <person name="Held B."/>
            <person name="Kyrpides N."/>
            <person name="Mavromatis K."/>
            <person name="Ivanova N."/>
            <person name="Markowitz V."/>
            <person name="Cheng J.-F."/>
            <person name="Hugenholtz P."/>
            <person name="Woyke T."/>
            <person name="Wu D."/>
            <person name="Gronow S."/>
            <person name="Wellnitz S."/>
            <person name="Brambilla E.-M."/>
            <person name="Klenk H.-P."/>
            <person name="Eisen J.A."/>
        </authorList>
    </citation>
    <scope>NUCLEOTIDE SEQUENCE [LARGE SCALE GENOMIC DNA]</scope>
    <source>
        <strain evidence="3 4">DSM 21528</strain>
    </source>
</reference>
<dbReference type="GO" id="GO:0016787">
    <property type="term" value="F:hydrolase activity"/>
    <property type="evidence" value="ECO:0007669"/>
    <property type="project" value="UniProtKB-KW"/>
</dbReference>
<dbReference type="PANTHER" id="PTHR43798:SF31">
    <property type="entry name" value="AB HYDROLASE SUPERFAMILY PROTEIN YCLE"/>
    <property type="match status" value="1"/>
</dbReference>
<protein>
    <submittedName>
        <fullName evidence="3">Alpha/beta hydrolase fold containing protein</fullName>
    </submittedName>
</protein>
<name>H2CBN0_9LEPT</name>
<dbReference type="RefSeq" id="WP_002773277.1">
    <property type="nucleotide sequence ID" value="NZ_JH597773.1"/>
</dbReference>
<evidence type="ECO:0000313" key="3">
    <source>
        <dbReference type="EMBL" id="EHQ07405.1"/>
    </source>
</evidence>
<evidence type="ECO:0000313" key="4">
    <source>
        <dbReference type="Proteomes" id="UP000005737"/>
    </source>
</evidence>
<dbReference type="Pfam" id="PF12146">
    <property type="entry name" value="Hydrolase_4"/>
    <property type="match status" value="1"/>
</dbReference>
<dbReference type="Proteomes" id="UP000005737">
    <property type="component" value="Unassembled WGS sequence"/>
</dbReference>
<proteinExistence type="predicted"/>
<dbReference type="AlphaFoldDB" id="H2CBN0"/>
<keyword evidence="1 3" id="KW-0378">Hydrolase</keyword>